<dbReference type="Gene3D" id="3.30.230.30">
    <property type="entry name" value="Impact, N-terminal domain"/>
    <property type="match status" value="1"/>
</dbReference>
<dbReference type="PANTHER" id="PTHR16301">
    <property type="entry name" value="IMPACT-RELATED"/>
    <property type="match status" value="1"/>
</dbReference>
<feature type="domain" description="UPF0029" evidence="3">
    <location>
        <begin position="138"/>
        <end position="193"/>
    </location>
</feature>
<dbReference type="Pfam" id="PF09186">
    <property type="entry name" value="DUF1949"/>
    <property type="match status" value="1"/>
</dbReference>
<dbReference type="EMBL" id="LTBA01000006">
    <property type="protein sequence ID" value="KYH35085.1"/>
    <property type="molecule type" value="Genomic_DNA"/>
</dbReference>
<dbReference type="RefSeq" id="WP_066823184.1">
    <property type="nucleotide sequence ID" value="NZ_LTBA01000006.1"/>
</dbReference>
<dbReference type="NCBIfam" id="TIGR00257">
    <property type="entry name" value="IMPACT_YIGZ"/>
    <property type="match status" value="1"/>
</dbReference>
<evidence type="ECO:0000259" key="3">
    <source>
        <dbReference type="Pfam" id="PF09186"/>
    </source>
</evidence>
<keyword evidence="5" id="KW-1185">Reference proteome</keyword>
<dbReference type="InterPro" id="IPR036956">
    <property type="entry name" value="Impact_N_sf"/>
</dbReference>
<comment type="caution">
    <text evidence="4">The sequence shown here is derived from an EMBL/GenBank/DDBJ whole genome shotgun (WGS) entry which is preliminary data.</text>
</comment>
<dbReference type="PROSITE" id="PS00910">
    <property type="entry name" value="UPF0029"/>
    <property type="match status" value="1"/>
</dbReference>
<evidence type="ECO:0000313" key="4">
    <source>
        <dbReference type="EMBL" id="KYH35085.1"/>
    </source>
</evidence>
<dbReference type="AlphaFoldDB" id="A0A151B5A9"/>
<dbReference type="Gene3D" id="3.30.70.240">
    <property type="match status" value="1"/>
</dbReference>
<evidence type="ECO:0000313" key="5">
    <source>
        <dbReference type="Proteomes" id="UP000075531"/>
    </source>
</evidence>
<accession>A0A151B5A9</accession>
<comment type="similarity">
    <text evidence="1">Belongs to the IMPACT family.</text>
</comment>
<dbReference type="InterPro" id="IPR001498">
    <property type="entry name" value="Impact_N"/>
</dbReference>
<dbReference type="InterPro" id="IPR015796">
    <property type="entry name" value="Impact_YigZ-like"/>
</dbReference>
<organism evidence="4 5">
    <name type="scientific">Clostridium tepidiprofundi DSM 19306</name>
    <dbReference type="NCBI Taxonomy" id="1121338"/>
    <lineage>
        <taxon>Bacteria</taxon>
        <taxon>Bacillati</taxon>
        <taxon>Bacillota</taxon>
        <taxon>Clostridia</taxon>
        <taxon>Eubacteriales</taxon>
        <taxon>Clostridiaceae</taxon>
        <taxon>Clostridium</taxon>
    </lineage>
</organism>
<name>A0A151B5A9_9CLOT</name>
<evidence type="ECO:0000256" key="1">
    <source>
        <dbReference type="ARBA" id="ARBA00007665"/>
    </source>
</evidence>
<dbReference type="Pfam" id="PF01205">
    <property type="entry name" value="Impact_N"/>
    <property type="match status" value="1"/>
</dbReference>
<dbReference type="InterPro" id="IPR015269">
    <property type="entry name" value="UPF0029_Impact_C"/>
</dbReference>
<dbReference type="SUPFAM" id="SSF54211">
    <property type="entry name" value="Ribosomal protein S5 domain 2-like"/>
    <property type="match status" value="1"/>
</dbReference>
<dbReference type="GO" id="GO:0005737">
    <property type="term" value="C:cytoplasm"/>
    <property type="evidence" value="ECO:0007669"/>
    <property type="project" value="TreeGrafter"/>
</dbReference>
<feature type="domain" description="Impact N-terminal" evidence="2">
    <location>
        <begin position="17"/>
        <end position="121"/>
    </location>
</feature>
<dbReference type="InterPro" id="IPR023582">
    <property type="entry name" value="Impact"/>
</dbReference>
<dbReference type="STRING" id="1121338.CLTEP_09050"/>
<sequence>MGYFTVRYDASSKFEEKKSVFIGTVKRVDSEEEAKDFINTIKGQHREARHNVYAYVIGNNMGVQRYSDDGEPKGTGGMPVLDVIKKNNLTDVVIVVTRYFGGVLLGAGGLTRAYSKAASLAVKKAEIVEKVLGCPINIEIEYELLGKVQYYCNKNNWNIENINYSDKVSILLYCELSELEKLKSEIVEVTNGRVVVYEGDEEYYFKSENRLYLC</sequence>
<dbReference type="InterPro" id="IPR020569">
    <property type="entry name" value="UPF0029_Impact_CS"/>
</dbReference>
<dbReference type="OrthoDB" id="9813771at2"/>
<dbReference type="Proteomes" id="UP000075531">
    <property type="component" value="Unassembled WGS sequence"/>
</dbReference>
<dbReference type="InterPro" id="IPR035647">
    <property type="entry name" value="EFG_III/V"/>
</dbReference>
<proteinExistence type="inferred from homology"/>
<dbReference type="PATRIC" id="fig|1121338.3.peg.931"/>
<dbReference type="InterPro" id="IPR020568">
    <property type="entry name" value="Ribosomal_Su5_D2-typ_SF"/>
</dbReference>
<reference evidence="4 5" key="1">
    <citation type="submission" date="2016-02" db="EMBL/GenBank/DDBJ databases">
        <title>Genome sequence of Clostridium tepidiprofundi DSM 19306.</title>
        <authorList>
            <person name="Poehlein A."/>
            <person name="Daniel R."/>
        </authorList>
    </citation>
    <scope>NUCLEOTIDE SEQUENCE [LARGE SCALE GENOMIC DNA]</scope>
    <source>
        <strain evidence="4 5">DSM 19306</strain>
    </source>
</reference>
<dbReference type="SUPFAM" id="SSF54980">
    <property type="entry name" value="EF-G C-terminal domain-like"/>
    <property type="match status" value="1"/>
</dbReference>
<dbReference type="PANTHER" id="PTHR16301:SF20">
    <property type="entry name" value="IMPACT FAMILY MEMBER YIGZ"/>
    <property type="match status" value="1"/>
</dbReference>
<evidence type="ECO:0000259" key="2">
    <source>
        <dbReference type="Pfam" id="PF01205"/>
    </source>
</evidence>
<gene>
    <name evidence="4" type="primary">yigZ</name>
    <name evidence="4" type="ORF">CLTEP_09050</name>
</gene>
<protein>
    <submittedName>
        <fullName evidence="4">IMPACT family member YigZ</fullName>
    </submittedName>
</protein>
<dbReference type="GO" id="GO:0006446">
    <property type="term" value="P:regulation of translational initiation"/>
    <property type="evidence" value="ECO:0007669"/>
    <property type="project" value="TreeGrafter"/>
</dbReference>